<feature type="compositionally biased region" description="Basic and acidic residues" evidence="1">
    <location>
        <begin position="111"/>
        <end position="124"/>
    </location>
</feature>
<feature type="compositionally biased region" description="Basic residues" evidence="1">
    <location>
        <begin position="164"/>
        <end position="174"/>
    </location>
</feature>
<proteinExistence type="predicted"/>
<comment type="caution">
    <text evidence="2">The sequence shown here is derived from an EMBL/GenBank/DDBJ whole genome shotgun (WGS) entry which is preliminary data.</text>
</comment>
<evidence type="ECO:0000256" key="1">
    <source>
        <dbReference type="SAM" id="MobiDB-lite"/>
    </source>
</evidence>
<name>A0A835TD05_CHLIN</name>
<sequence length="174" mass="19020">MLAWKSFRGAKSVSDNTVKHYSDRYNAQLNQQLTEDEKKWKATATAPSGLLFSGRAISKEAIETMFGARRRSSVEQPSHGGDAVVNGGASPSAGAAQDAGTEPSSSDGDSDDHADGEKAELEARRHWRSRLKGVLQWEEKKTDRARQRAVKAKEDEQVEGKQNGKGKRKASTAY</sequence>
<dbReference type="AlphaFoldDB" id="A0A835TD05"/>
<evidence type="ECO:0000313" key="3">
    <source>
        <dbReference type="Proteomes" id="UP000650467"/>
    </source>
</evidence>
<evidence type="ECO:0000313" key="2">
    <source>
        <dbReference type="EMBL" id="KAG2441811.1"/>
    </source>
</evidence>
<keyword evidence="3" id="KW-1185">Reference proteome</keyword>
<feature type="region of interest" description="Disordered" evidence="1">
    <location>
        <begin position="1"/>
        <end position="20"/>
    </location>
</feature>
<protein>
    <submittedName>
        <fullName evidence="2">Uncharacterized protein</fullName>
    </submittedName>
</protein>
<dbReference type="EMBL" id="JAEHOC010000005">
    <property type="protein sequence ID" value="KAG2441811.1"/>
    <property type="molecule type" value="Genomic_DNA"/>
</dbReference>
<accession>A0A835TD05</accession>
<gene>
    <name evidence="2" type="ORF">HXX76_003421</name>
</gene>
<organism evidence="2 3">
    <name type="scientific">Chlamydomonas incerta</name>
    <dbReference type="NCBI Taxonomy" id="51695"/>
    <lineage>
        <taxon>Eukaryota</taxon>
        <taxon>Viridiplantae</taxon>
        <taxon>Chlorophyta</taxon>
        <taxon>core chlorophytes</taxon>
        <taxon>Chlorophyceae</taxon>
        <taxon>CS clade</taxon>
        <taxon>Chlamydomonadales</taxon>
        <taxon>Chlamydomonadaceae</taxon>
        <taxon>Chlamydomonas</taxon>
    </lineage>
</organism>
<dbReference type="Proteomes" id="UP000650467">
    <property type="component" value="Unassembled WGS sequence"/>
</dbReference>
<feature type="compositionally biased region" description="Basic and acidic residues" evidence="1">
    <location>
        <begin position="137"/>
        <end position="159"/>
    </location>
</feature>
<reference evidence="2" key="1">
    <citation type="journal article" date="2020" name="bioRxiv">
        <title>Comparative genomics of Chlamydomonas.</title>
        <authorList>
            <person name="Craig R.J."/>
            <person name="Hasan A.R."/>
            <person name="Ness R.W."/>
            <person name="Keightley P.D."/>
        </authorList>
    </citation>
    <scope>NUCLEOTIDE SEQUENCE</scope>
    <source>
        <strain evidence="2">SAG 7.73</strain>
    </source>
</reference>
<feature type="region of interest" description="Disordered" evidence="1">
    <location>
        <begin position="68"/>
        <end position="174"/>
    </location>
</feature>